<dbReference type="GO" id="GO:0051259">
    <property type="term" value="P:protein complex oligomerization"/>
    <property type="evidence" value="ECO:0007669"/>
    <property type="project" value="InterPro"/>
</dbReference>
<dbReference type="GO" id="GO:1900079">
    <property type="term" value="P:regulation of arginine biosynthetic process"/>
    <property type="evidence" value="ECO:0007669"/>
    <property type="project" value="UniProtKB-UniRule"/>
</dbReference>
<sequence length="151" mass="17061">MLKARRQKKVMELIEQFEIETQEELVAVLRKDGYDITQATISRDIKELGLVKVPGGDKAYRYALPQEQRGGNYRLRLERLFRDSMISIDYSENLILVRTLPGTANAVASCLDHVAWKEVIGTVAGDDTILVIIKPKEAVGEILERFDSLLA</sequence>
<keyword evidence="5 7" id="KW-0238">DNA-binding</keyword>
<evidence type="ECO:0000256" key="7">
    <source>
        <dbReference type="HAMAP-Rule" id="MF_00173"/>
    </source>
</evidence>
<keyword evidence="7" id="KW-0678">Repressor</keyword>
<name>A0AAU0UP14_9FIRM</name>
<evidence type="ECO:0000256" key="6">
    <source>
        <dbReference type="ARBA" id="ARBA00023163"/>
    </source>
</evidence>
<organism evidence="11 12">
    <name type="scientific">Metallumcola ferriviriculae</name>
    <dbReference type="NCBI Taxonomy" id="3039180"/>
    <lineage>
        <taxon>Bacteria</taxon>
        <taxon>Bacillati</taxon>
        <taxon>Bacillota</taxon>
        <taxon>Clostridia</taxon>
        <taxon>Neomoorellales</taxon>
        <taxon>Desulfitibacteraceae</taxon>
        <taxon>Metallumcola</taxon>
    </lineage>
</organism>
<keyword evidence="12" id="KW-1185">Reference proteome</keyword>
<dbReference type="GO" id="GO:0006526">
    <property type="term" value="P:L-arginine biosynthetic process"/>
    <property type="evidence" value="ECO:0007669"/>
    <property type="project" value="UniProtKB-KW"/>
</dbReference>
<dbReference type="InterPro" id="IPR036390">
    <property type="entry name" value="WH_DNA-bd_sf"/>
</dbReference>
<proteinExistence type="inferred from homology"/>
<feature type="domain" description="Arginine repressor DNA-binding" evidence="9">
    <location>
        <begin position="1"/>
        <end position="69"/>
    </location>
</feature>
<dbReference type="PANTHER" id="PTHR34471">
    <property type="entry name" value="ARGININE REPRESSOR"/>
    <property type="match status" value="1"/>
</dbReference>
<comment type="subcellular location">
    <subcellularLocation>
        <location evidence="1 7">Cytoplasm</location>
    </subcellularLocation>
</comment>
<keyword evidence="7" id="KW-0055">Arginine biosynthesis</keyword>
<evidence type="ECO:0000256" key="5">
    <source>
        <dbReference type="ARBA" id="ARBA00023125"/>
    </source>
</evidence>
<evidence type="ECO:0000259" key="9">
    <source>
        <dbReference type="Pfam" id="PF01316"/>
    </source>
</evidence>
<dbReference type="Gene3D" id="1.10.10.10">
    <property type="entry name" value="Winged helix-like DNA-binding domain superfamily/Winged helix DNA-binding domain"/>
    <property type="match status" value="1"/>
</dbReference>
<comment type="pathway">
    <text evidence="7">Amino-acid biosynthesis; L-arginine biosynthesis [regulation].</text>
</comment>
<dbReference type="InterPro" id="IPR036388">
    <property type="entry name" value="WH-like_DNA-bd_sf"/>
</dbReference>
<comment type="similarity">
    <text evidence="2 7">Belongs to the ArgR family.</text>
</comment>
<dbReference type="SUPFAM" id="SSF46785">
    <property type="entry name" value="Winged helix' DNA-binding domain"/>
    <property type="match status" value="1"/>
</dbReference>
<dbReference type="GO" id="GO:0003677">
    <property type="term" value="F:DNA binding"/>
    <property type="evidence" value="ECO:0007669"/>
    <property type="project" value="UniProtKB-KW"/>
</dbReference>
<dbReference type="Pfam" id="PF02863">
    <property type="entry name" value="Arg_repressor_C"/>
    <property type="match status" value="1"/>
</dbReference>
<dbReference type="InterPro" id="IPR020900">
    <property type="entry name" value="Arg_repress_DNA-bd"/>
</dbReference>
<feature type="domain" description="Arginine repressor C-terminal" evidence="10">
    <location>
        <begin position="81"/>
        <end position="147"/>
    </location>
</feature>
<dbReference type="GO" id="GO:0005737">
    <property type="term" value="C:cytoplasm"/>
    <property type="evidence" value="ECO:0007669"/>
    <property type="project" value="UniProtKB-SubCell"/>
</dbReference>
<keyword evidence="7" id="KW-0028">Amino-acid biosynthesis</keyword>
<dbReference type="KEGG" id="dbc:MFMK1_002894"/>
<evidence type="ECO:0000313" key="11">
    <source>
        <dbReference type="EMBL" id="WRO23048.1"/>
    </source>
</evidence>
<protein>
    <recommendedName>
        <fullName evidence="7 8">Arginine repressor</fullName>
    </recommendedName>
</protein>
<comment type="function">
    <text evidence="7">Regulates arginine biosynthesis genes.</text>
</comment>
<dbReference type="Gene3D" id="3.30.1360.40">
    <property type="match status" value="1"/>
</dbReference>
<keyword evidence="6 7" id="KW-0804">Transcription</keyword>
<dbReference type="InterPro" id="IPR020899">
    <property type="entry name" value="Arg_repress_C"/>
</dbReference>
<dbReference type="Proteomes" id="UP001329915">
    <property type="component" value="Chromosome"/>
</dbReference>
<dbReference type="PRINTS" id="PR01467">
    <property type="entry name" value="ARGREPRESSOR"/>
</dbReference>
<dbReference type="AlphaFoldDB" id="A0AAU0UP14"/>
<reference evidence="11 12" key="1">
    <citation type="submission" date="2023-04" db="EMBL/GenBank/DDBJ databases">
        <authorList>
            <person name="Hsu D."/>
        </authorList>
    </citation>
    <scope>NUCLEOTIDE SEQUENCE [LARGE SCALE GENOMIC DNA]</scope>
    <source>
        <strain evidence="11 12">MK1</strain>
    </source>
</reference>
<dbReference type="EMBL" id="CP121694">
    <property type="protein sequence ID" value="WRO23048.1"/>
    <property type="molecule type" value="Genomic_DNA"/>
</dbReference>
<dbReference type="HAMAP" id="MF_00173">
    <property type="entry name" value="Arg_repressor"/>
    <property type="match status" value="1"/>
</dbReference>
<keyword evidence="3 7" id="KW-0963">Cytoplasm</keyword>
<dbReference type="Pfam" id="PF01316">
    <property type="entry name" value="Arg_repressor"/>
    <property type="match status" value="1"/>
</dbReference>
<accession>A0AAU0UP14</accession>
<dbReference type="PANTHER" id="PTHR34471:SF1">
    <property type="entry name" value="ARGININE REPRESSOR"/>
    <property type="match status" value="1"/>
</dbReference>
<evidence type="ECO:0000256" key="1">
    <source>
        <dbReference type="ARBA" id="ARBA00004496"/>
    </source>
</evidence>
<evidence type="ECO:0000259" key="10">
    <source>
        <dbReference type="Pfam" id="PF02863"/>
    </source>
</evidence>
<keyword evidence="4 7" id="KW-0805">Transcription regulation</keyword>
<gene>
    <name evidence="7 11" type="primary">argR</name>
    <name evidence="11" type="ORF">MFMK1_002894</name>
</gene>
<evidence type="ECO:0000256" key="4">
    <source>
        <dbReference type="ARBA" id="ARBA00023015"/>
    </source>
</evidence>
<dbReference type="GO" id="GO:0034618">
    <property type="term" value="F:arginine binding"/>
    <property type="evidence" value="ECO:0007669"/>
    <property type="project" value="InterPro"/>
</dbReference>
<dbReference type="GO" id="GO:0003700">
    <property type="term" value="F:DNA-binding transcription factor activity"/>
    <property type="evidence" value="ECO:0007669"/>
    <property type="project" value="UniProtKB-UniRule"/>
</dbReference>
<evidence type="ECO:0000256" key="8">
    <source>
        <dbReference type="NCBIfam" id="TIGR01529"/>
    </source>
</evidence>
<evidence type="ECO:0000256" key="3">
    <source>
        <dbReference type="ARBA" id="ARBA00022490"/>
    </source>
</evidence>
<dbReference type="NCBIfam" id="TIGR01529">
    <property type="entry name" value="argR_whole"/>
    <property type="match status" value="1"/>
</dbReference>
<evidence type="ECO:0000313" key="12">
    <source>
        <dbReference type="Proteomes" id="UP001329915"/>
    </source>
</evidence>
<dbReference type="InterPro" id="IPR001669">
    <property type="entry name" value="Arg_repress"/>
</dbReference>
<dbReference type="SUPFAM" id="SSF55252">
    <property type="entry name" value="C-terminal domain of arginine repressor"/>
    <property type="match status" value="1"/>
</dbReference>
<evidence type="ECO:0000256" key="2">
    <source>
        <dbReference type="ARBA" id="ARBA00008316"/>
    </source>
</evidence>
<dbReference type="InterPro" id="IPR036251">
    <property type="entry name" value="Arg_repress_C_sf"/>
</dbReference>